<dbReference type="InterPro" id="IPR011009">
    <property type="entry name" value="Kinase-like_dom_sf"/>
</dbReference>
<dbReference type="PANTHER" id="PTHR48016">
    <property type="entry name" value="MAP KINASE KINASE KINASE SSK2-RELATED-RELATED"/>
    <property type="match status" value="1"/>
</dbReference>
<dbReference type="InterPro" id="IPR050538">
    <property type="entry name" value="MAP_kinase_kinase_kinase"/>
</dbReference>
<proteinExistence type="predicted"/>
<reference evidence="6 7" key="1">
    <citation type="submission" date="2011-07" db="EMBL/GenBank/DDBJ databases">
        <authorList>
            <person name="Coyne R."/>
            <person name="Brami D."/>
            <person name="Johnson J."/>
            <person name="Hostetler J."/>
            <person name="Hannick L."/>
            <person name="Clark T."/>
            <person name="Cassidy-Hanley D."/>
            <person name="Inman J."/>
        </authorList>
    </citation>
    <scope>NUCLEOTIDE SEQUENCE [LARGE SCALE GENOMIC DNA]</scope>
    <source>
        <strain evidence="6 7">G5</strain>
    </source>
</reference>
<evidence type="ECO:0000313" key="7">
    <source>
        <dbReference type="Proteomes" id="UP000008983"/>
    </source>
</evidence>
<dbReference type="RefSeq" id="XP_004030875.1">
    <property type="nucleotide sequence ID" value="XM_004030827.1"/>
</dbReference>
<dbReference type="Gene3D" id="1.10.510.10">
    <property type="entry name" value="Transferase(Phosphotransferase) domain 1"/>
    <property type="match status" value="1"/>
</dbReference>
<dbReference type="PROSITE" id="PS50011">
    <property type="entry name" value="PROTEIN_KINASE_DOM"/>
    <property type="match status" value="1"/>
</dbReference>
<dbReference type="GeneID" id="14905746"/>
<evidence type="ECO:0000256" key="1">
    <source>
        <dbReference type="ARBA" id="ARBA00022679"/>
    </source>
</evidence>
<keyword evidence="4" id="KW-0067">ATP-binding</keyword>
<dbReference type="eggNOG" id="KOG0198">
    <property type="taxonomic scope" value="Eukaryota"/>
</dbReference>
<name>G0QYS8_ICHMU</name>
<dbReference type="SUPFAM" id="SSF56112">
    <property type="entry name" value="Protein kinase-like (PK-like)"/>
    <property type="match status" value="1"/>
</dbReference>
<dbReference type="PROSITE" id="PS00108">
    <property type="entry name" value="PROTEIN_KINASE_ST"/>
    <property type="match status" value="1"/>
</dbReference>
<protein>
    <recommendedName>
        <fullName evidence="5">Protein kinase domain-containing protein</fullName>
    </recommendedName>
</protein>
<dbReference type="AlphaFoldDB" id="G0QYS8"/>
<evidence type="ECO:0000256" key="3">
    <source>
        <dbReference type="ARBA" id="ARBA00022777"/>
    </source>
</evidence>
<evidence type="ECO:0000256" key="2">
    <source>
        <dbReference type="ARBA" id="ARBA00022741"/>
    </source>
</evidence>
<dbReference type="EMBL" id="GL984125">
    <property type="protein sequence ID" value="EGR29639.1"/>
    <property type="molecule type" value="Genomic_DNA"/>
</dbReference>
<feature type="domain" description="Protein kinase" evidence="5">
    <location>
        <begin position="16"/>
        <end position="216"/>
    </location>
</feature>
<accession>G0QYS8</accession>
<dbReference type="GO" id="GO:0005524">
    <property type="term" value="F:ATP binding"/>
    <property type="evidence" value="ECO:0007669"/>
    <property type="project" value="UniProtKB-KW"/>
</dbReference>
<dbReference type="STRING" id="857967.G0QYS8"/>
<dbReference type="Pfam" id="PF00069">
    <property type="entry name" value="Pkinase"/>
    <property type="match status" value="1"/>
</dbReference>
<dbReference type="OrthoDB" id="285892at2759"/>
<keyword evidence="7" id="KW-1185">Reference proteome</keyword>
<dbReference type="OMA" id="KHAGENS"/>
<dbReference type="GO" id="GO:0005737">
    <property type="term" value="C:cytoplasm"/>
    <property type="evidence" value="ECO:0007669"/>
    <property type="project" value="TreeGrafter"/>
</dbReference>
<keyword evidence="2" id="KW-0547">Nucleotide-binding</keyword>
<evidence type="ECO:0000256" key="4">
    <source>
        <dbReference type="ARBA" id="ARBA00022840"/>
    </source>
</evidence>
<dbReference type="InterPro" id="IPR000719">
    <property type="entry name" value="Prot_kinase_dom"/>
</dbReference>
<dbReference type="InterPro" id="IPR008271">
    <property type="entry name" value="Ser/Thr_kinase_AS"/>
</dbReference>
<keyword evidence="1" id="KW-0808">Transferase</keyword>
<dbReference type="PANTHER" id="PTHR48016:SF4">
    <property type="entry name" value="PROTEIN KINASE DOMAIN-CONTAINING PROTEIN"/>
    <property type="match status" value="1"/>
</dbReference>
<evidence type="ECO:0000259" key="5">
    <source>
        <dbReference type="PROSITE" id="PS50011"/>
    </source>
</evidence>
<evidence type="ECO:0000313" key="6">
    <source>
        <dbReference type="EMBL" id="EGR29639.1"/>
    </source>
</evidence>
<organism evidence="6 7">
    <name type="scientific">Ichthyophthirius multifiliis</name>
    <name type="common">White spot disease agent</name>
    <name type="synonym">Ich</name>
    <dbReference type="NCBI Taxonomy" id="5932"/>
    <lineage>
        <taxon>Eukaryota</taxon>
        <taxon>Sar</taxon>
        <taxon>Alveolata</taxon>
        <taxon>Ciliophora</taxon>
        <taxon>Intramacronucleata</taxon>
        <taxon>Oligohymenophorea</taxon>
        <taxon>Hymenostomatida</taxon>
        <taxon>Ophryoglenina</taxon>
        <taxon>Ichthyophthirius</taxon>
    </lineage>
</organism>
<dbReference type="InParanoid" id="G0QYS8"/>
<gene>
    <name evidence="6" type="ORF">IMG5_151879</name>
</gene>
<dbReference type="Proteomes" id="UP000008983">
    <property type="component" value="Unassembled WGS sequence"/>
</dbReference>
<keyword evidence="3" id="KW-0418">Kinase</keyword>
<sequence length="216" mass="24086">MISRVQHEKPKKVGIYQTGDMIGKGAIGTVYKGLNIETGQTVAIKLVSSLNIKEEQRKSITGEMKLLKKLKHENIVKYIDFVQTEFHYAIVLEYVESGSLYTIIKKFGPFQESLVAIYIKQVLKGLEYLHSQGIVHRDIKGANILTTKDGVIKLTDFGVATHLADDEKNQKFVGTPYWMAPEAIDIGGHITTSCDIWSLGCTIIELLTGNPPYSDL</sequence>
<dbReference type="SMART" id="SM00220">
    <property type="entry name" value="S_TKc"/>
    <property type="match status" value="1"/>
</dbReference>
<dbReference type="GO" id="GO:0004709">
    <property type="term" value="F:MAP kinase kinase kinase activity"/>
    <property type="evidence" value="ECO:0007669"/>
    <property type="project" value="TreeGrafter"/>
</dbReference>